<dbReference type="SMART" id="SM00320">
    <property type="entry name" value="WD40"/>
    <property type="match status" value="4"/>
</dbReference>
<dbReference type="PROSITE" id="PS50082">
    <property type="entry name" value="WD_REPEATS_2"/>
    <property type="match status" value="4"/>
</dbReference>
<feature type="repeat" description="WD" evidence="9">
    <location>
        <begin position="256"/>
        <end position="298"/>
    </location>
</feature>
<evidence type="ECO:0000256" key="1">
    <source>
        <dbReference type="ARBA" id="ARBA00004201"/>
    </source>
</evidence>
<proteinExistence type="inferred from homology"/>
<feature type="repeat" description="WD" evidence="9">
    <location>
        <begin position="1442"/>
        <end position="1484"/>
    </location>
</feature>
<feature type="region of interest" description="Disordered" evidence="10">
    <location>
        <begin position="1945"/>
        <end position="1965"/>
    </location>
</feature>
<evidence type="ECO:0000256" key="4">
    <source>
        <dbReference type="ARBA" id="ARBA00022553"/>
    </source>
</evidence>
<keyword evidence="6" id="KW-0507">mRNA processing</keyword>
<reference evidence="13 14" key="1">
    <citation type="submission" date="2019-01" db="EMBL/GenBank/DDBJ databases">
        <title>Sequencing of cultivated peanut Arachis hypogaea provides insights into genome evolution and oil improvement.</title>
        <authorList>
            <person name="Chen X."/>
        </authorList>
    </citation>
    <scope>NUCLEOTIDE SEQUENCE [LARGE SCALE GENOMIC DNA]</scope>
    <source>
        <strain evidence="14">cv. Fuhuasheng</strain>
        <tissue evidence="13">Leaves</tissue>
    </source>
</reference>
<dbReference type="InterPro" id="IPR045152">
    <property type="entry name" value="EDC4-like"/>
</dbReference>
<dbReference type="SUPFAM" id="SSF50978">
    <property type="entry name" value="WD40 repeat-like"/>
    <property type="match status" value="2"/>
</dbReference>
<organism evidence="13 14">
    <name type="scientific">Arachis hypogaea</name>
    <name type="common">Peanut</name>
    <dbReference type="NCBI Taxonomy" id="3818"/>
    <lineage>
        <taxon>Eukaryota</taxon>
        <taxon>Viridiplantae</taxon>
        <taxon>Streptophyta</taxon>
        <taxon>Embryophyta</taxon>
        <taxon>Tracheophyta</taxon>
        <taxon>Spermatophyta</taxon>
        <taxon>Magnoliopsida</taxon>
        <taxon>eudicotyledons</taxon>
        <taxon>Gunneridae</taxon>
        <taxon>Pentapetalae</taxon>
        <taxon>rosids</taxon>
        <taxon>fabids</taxon>
        <taxon>Fabales</taxon>
        <taxon>Fabaceae</taxon>
        <taxon>Papilionoideae</taxon>
        <taxon>50 kb inversion clade</taxon>
        <taxon>dalbergioids sensu lato</taxon>
        <taxon>Dalbergieae</taxon>
        <taxon>Pterocarpus clade</taxon>
        <taxon>Arachis</taxon>
    </lineage>
</organism>
<dbReference type="EMBL" id="SDMP01000011">
    <property type="protein sequence ID" value="RYR27910.1"/>
    <property type="molecule type" value="Genomic_DNA"/>
</dbReference>
<protein>
    <recommendedName>
        <fullName evidence="15">Enhancer of mRNA-decapping protein 4 WD40 repeat region domain-containing protein</fullName>
    </recommendedName>
</protein>
<feature type="domain" description="Enhancer of mRNA-decapping protein 4 C-terminal" evidence="12">
    <location>
        <begin position="1244"/>
        <end position="1346"/>
    </location>
</feature>
<feature type="compositionally biased region" description="Polar residues" evidence="10">
    <location>
        <begin position="1803"/>
        <end position="1819"/>
    </location>
</feature>
<dbReference type="InterPro" id="IPR036322">
    <property type="entry name" value="WD40_repeat_dom_sf"/>
</dbReference>
<dbReference type="Pfam" id="PF21289">
    <property type="entry name" value="EDC4_C"/>
    <property type="match status" value="2"/>
</dbReference>
<dbReference type="STRING" id="3818.A0A445ANH3"/>
<comment type="caution">
    <text evidence="13">The sequence shown here is derived from an EMBL/GenBank/DDBJ whole genome shotgun (WGS) entry which is preliminary data.</text>
</comment>
<evidence type="ECO:0000313" key="13">
    <source>
        <dbReference type="EMBL" id="RYR27910.1"/>
    </source>
</evidence>
<evidence type="ECO:0000313" key="14">
    <source>
        <dbReference type="Proteomes" id="UP000289738"/>
    </source>
</evidence>
<keyword evidence="7" id="KW-0677">Repeat</keyword>
<keyword evidence="5 9" id="KW-0853">WD repeat</keyword>
<keyword evidence="3" id="KW-0963">Cytoplasm</keyword>
<name>A0A445ANH3_ARAHY</name>
<keyword evidence="8" id="KW-0175">Coiled coil</keyword>
<dbReference type="PROSITE" id="PS50294">
    <property type="entry name" value="WD_REPEATS_REGION"/>
    <property type="match status" value="2"/>
</dbReference>
<dbReference type="Proteomes" id="UP000289738">
    <property type="component" value="Chromosome B01"/>
</dbReference>
<evidence type="ECO:0000256" key="9">
    <source>
        <dbReference type="PROSITE-ProRule" id="PRU00221"/>
    </source>
</evidence>
<dbReference type="PANTHER" id="PTHR15598:SF5">
    <property type="entry name" value="ENHANCER OF MRNA-DECAPPING PROTEIN 4"/>
    <property type="match status" value="1"/>
</dbReference>
<feature type="region of interest" description="Disordered" evidence="10">
    <location>
        <begin position="1778"/>
        <end position="1820"/>
    </location>
</feature>
<keyword evidence="14" id="KW-1185">Reference proteome</keyword>
<feature type="region of interest" description="Disordered" evidence="10">
    <location>
        <begin position="592"/>
        <end position="634"/>
    </location>
</feature>
<dbReference type="GO" id="GO:0031087">
    <property type="term" value="P:deadenylation-independent decapping of nuclear-transcribed mRNA"/>
    <property type="evidence" value="ECO:0007669"/>
    <property type="project" value="InterPro"/>
</dbReference>
<evidence type="ECO:0000259" key="12">
    <source>
        <dbReference type="Pfam" id="PF21289"/>
    </source>
</evidence>
<dbReference type="FunFam" id="2.130.10.10:FF:000232">
    <property type="entry name" value="enhancer of mRNA-decapping protein 4"/>
    <property type="match status" value="2"/>
</dbReference>
<feature type="compositionally biased region" description="Polar residues" evidence="10">
    <location>
        <begin position="2112"/>
        <end position="2128"/>
    </location>
</feature>
<gene>
    <name evidence="13" type="ORF">Ahy_B01g051986</name>
</gene>
<evidence type="ECO:0000259" key="11">
    <source>
        <dbReference type="Pfam" id="PF16529"/>
    </source>
</evidence>
<sequence>MMSSPNHPQQHQHQQQQQQQQQQPPFDMHSFFNPPNPIPNPNNLTAPPSSSASYPPPFSAATTPFHHHHPLPLHPPHPPFPFDHHQLQHHHRSISFPTPPLQPPPTSSSSALVSSPNAGARLMALLTNHDQQQLQPPPQLPQQSSQPLSAAASAPISSMGMLSAANAAAAALNRVASSKVPRGRRLAGDHVVYDVDVRLPGEVQPQLEVAPITKYGSDPNLVLGRQIAVNKSYICYGLKQGNIRVLNIHTAVRSLLKGHNQRVTDLAFFAEDVHLLASVGTDGRVFVWKISEGPDDEDKPQITANIVIAIQMVGEEKVENPRICWHCHKQEILIIGMGRHVLRIDTTKVGNGEAFVTEDTLRCPLDKLIDGVQLVGTHDGEVTDLSMCQWMRNRLVSASHDGTIKIWEDRKTQPLAVMRPHDGHPVFSATFFTAPHRPDHIVLITGGPQNREVKLWVSASEEGWLLPSDAESWKCTQTLELRSSAQPSVKDSFFNQVAALSHAGLLLLANAQRNAIYAVHLEYGSNPESTRMDYIAEFTVTMPILSFTGTSDILPHGEHIVQVYCVQTQAIQQYALDLAQCLPPPFENVGLEKPDSSVSRDADGFSTVDSSGVRASEMSSASSAPKTMSQAGGTESALAGRYPLSSGYIGGPTSAPSSSDADIVCVPSPPLPLSPRLSRKLSDFRSSQSNLGDHVGDQSINDYSVDRQMPTIHRNLSDAPLMNNDLKNDEKVKQDDISSVLNPSVMFKQPTHLVTPSEIIKAGSPPETNIIDRNSEGDTKIPDVVDLGNAEVEVKVVGEAPPDQSDEYNHQGSQQNLVSDAKEKYFCSQASDLGIEMTRECCAISGGTYITGEPGQVDLSLGESLSQTSNAGEDGLQDSTKDVHEKISDSSASMTVPPSPAPNTKGKRQKGKNSQASGPSSPSPSACNSVDLSNELGGSSNLPSAENAFHQILAMQESINQLLTMQKEMQKQMTMMVTVPVTKEGRRLEAALGRTMEKAVKANMDALWARIQEENAKNEKLLRDRIQHVTGLISNFMNKDLPAILEKILKKEIASVGPAAVRAMTPTIEKIISSAIVESFQRGVGDKAVNQLDKSVNAKLEATVARQIQAQFQTTGKQVLQDALKSSFEISVVPAFEKSCKAMFDQVDSTFQKGMVEHSTAVQQRLESGHTSLAMTLRESINSASSVTQTLSREVLEGQRKLMAYATAGANSGTLNPLPIQLNNGPLLREKVEVPLDPKQELARLIAERKFEEAFTGALQRSDVSIVSWLCSQVDLHGLLSMVPLPLTQGVVLSLLQQLACDINNDTSRKIAWMTDVAAAINPADAMIAMHVRPIFEQVYQILNHQRSLPTMTGPDLSSIRLLLHVPRGRRLAGDHVVYDVDVRLPGEVQPQLEVAPITKYGSDPNLVLGRQIAVNKSYICYGLKQGNIRVLNIHTAVRSLLKGHNQRVTDLAFFAEDVHLLASVGTDGRVFVWKISEGPDDEDKPQITANIVIAIQMVGEEKVENPRICWHCHNQEILIIGMGRHVLRIDTTKVGNGEAFVTEDTLRCPLDKLMDGVQLVGTHDGEVTDLSMCQWMRNRLVSASHDGTIKIWEDRKTQPLAVMRPHDGHPVFSATFFTAPHRPDHIVLITGGPQNREVKLWVSASEEGWLLPSDAESWKCTQTLELRSSAQPSVKDSFFNQVAALSHAGLLLLANAQRNAIYAVHLEYGSNPESTRMDYIAEFTVTMPILSFTGTSDILPHGEHIVQVYCVQTQAIQQYALDLAQCLPPPFENVGLEKPDSSVSRDADGFSTVDSSGVRASEMSSASSAPKTMSQAGGTESALAGRYPLSSGYIGGPTSAPSSSDADIVCVPSPPLPLSPRLSRKLSDFRSSQSNLGDHVGDQSINDYSVDRQMPTIHRNLSDAPLMNNDLKNDEKVKQDDISSVLNPSVMFKQPTHLVTPSEIIKAGSPPETNIIDRNSEGDTKIPDVVDLGNAEVEVKVVGEAPPDQSDEYNHQGSQQNLVSDAKEKYFCSQASDLGIEMTRECCAISGGTYITGEPGQVDLSLGESLSQTSNAGEDGLQDSTKDVHEKISDSSASMTVPPSPAPNTKGKRQKGKNSQASGPSSPSPSACNSVDLSNELGGSSNLPSAENAFHQILAMQESINQLLTMQKEMQKQMTMMVTVPVTKEGRRLEAALGRTVENAVKANTDALWARIQMENVKNEKLLRDRIQHVTGLISNFMNKDLPAILEKILKKEIASVGPAAVRAMTPTIEKIISSAIVESFQRGVGDKAVNQLDKSVNAKLEATVARQIQAQFQTTGKQVLQDALKSSFEISVVPAFEKSCKAMFDQVDSTFQKGMVEHSTAVQQRLESGHTSLAMTLRESINSASSVTQTLSREVLEGQRKLMAYATAGANSGTLNPLPIQLNNGPLLREKVEVPLDPKQELARLIAERKFEEAFTGALQRSDVSIVSWLCSQVDLHGLLSMVPLPLTQGVVLSLLQQLACDINNDTSRKIAWMMDVAAAINPSDPMIAMHVRPIFEVYQILNHQRSLPTMTGPDLSSILLLLHVINSMLMTCK</sequence>
<dbReference type="InterPro" id="IPR044938">
    <property type="entry name" value="EDC4_C_sf"/>
</dbReference>
<dbReference type="PANTHER" id="PTHR15598">
    <property type="entry name" value="ENHANCER OF MRNA-DECAPPING PROTEIN 4"/>
    <property type="match status" value="1"/>
</dbReference>
<dbReference type="InterPro" id="IPR001680">
    <property type="entry name" value="WD40_rpt"/>
</dbReference>
<feature type="compositionally biased region" description="Polar residues" evidence="10">
    <location>
        <begin position="926"/>
        <end position="942"/>
    </location>
</feature>
<feature type="compositionally biased region" description="Pro residues" evidence="10">
    <location>
        <begin position="72"/>
        <end position="81"/>
    </location>
</feature>
<feature type="domain" description="Enhancer of mRNA-decapping protein 4 WD40 repeat region" evidence="11">
    <location>
        <begin position="209"/>
        <end position="326"/>
    </location>
</feature>
<evidence type="ECO:0000256" key="7">
    <source>
        <dbReference type="ARBA" id="ARBA00022737"/>
    </source>
</evidence>
<feature type="region of interest" description="Disordered" evidence="10">
    <location>
        <begin position="675"/>
        <end position="701"/>
    </location>
</feature>
<feature type="compositionally biased region" description="Polar residues" evidence="10">
    <location>
        <begin position="617"/>
        <end position="633"/>
    </location>
</feature>
<feature type="region of interest" description="Disordered" evidence="10">
    <location>
        <begin position="131"/>
        <end position="152"/>
    </location>
</feature>
<dbReference type="InterPro" id="IPR032401">
    <property type="entry name" value="EDC4_WD40"/>
</dbReference>
<evidence type="ECO:0000256" key="5">
    <source>
        <dbReference type="ARBA" id="ARBA00022574"/>
    </source>
</evidence>
<evidence type="ECO:0000256" key="10">
    <source>
        <dbReference type="SAM" id="MobiDB-lite"/>
    </source>
</evidence>
<dbReference type="InterPro" id="IPR015943">
    <property type="entry name" value="WD40/YVTN_repeat-like_dom_sf"/>
</dbReference>
<comment type="similarity">
    <text evidence="2">Belongs to the WD repeat EDC4 family.</text>
</comment>
<evidence type="ECO:0000256" key="8">
    <source>
        <dbReference type="ARBA" id="ARBA00023054"/>
    </source>
</evidence>
<dbReference type="GO" id="GO:0006397">
    <property type="term" value="P:mRNA processing"/>
    <property type="evidence" value="ECO:0007669"/>
    <property type="project" value="UniProtKB-KW"/>
</dbReference>
<feature type="domain" description="Enhancer of mRNA-decapping protein 4 WD40 repeat region" evidence="11">
    <location>
        <begin position="1395"/>
        <end position="1708"/>
    </location>
</feature>
<feature type="compositionally biased region" description="Basic and acidic residues" evidence="10">
    <location>
        <begin position="1778"/>
        <end position="1789"/>
    </location>
</feature>
<evidence type="ECO:0000256" key="3">
    <source>
        <dbReference type="ARBA" id="ARBA00022490"/>
    </source>
</evidence>
<comment type="subcellular location">
    <subcellularLocation>
        <location evidence="1">Cytoplasm</location>
        <location evidence="1">P-body</location>
    </subcellularLocation>
</comment>
<feature type="compositionally biased region" description="Pro residues" evidence="10">
    <location>
        <begin position="97"/>
        <end position="106"/>
    </location>
</feature>
<dbReference type="FunFam" id="1.10.220.100:FF:000001">
    <property type="entry name" value="Enhancer of mRNA-decapping protein 4"/>
    <property type="match status" value="2"/>
</dbReference>
<feature type="region of interest" description="Disordered" evidence="10">
    <location>
        <begin position="1"/>
        <end position="114"/>
    </location>
</feature>
<dbReference type="Gene3D" id="1.10.220.100">
    <property type="entry name" value="conserved c-terminal region of ge- 1"/>
    <property type="match status" value="2"/>
</dbReference>
<feature type="compositionally biased region" description="Low complexity" evidence="10">
    <location>
        <begin position="7"/>
        <end position="25"/>
    </location>
</feature>
<keyword evidence="4" id="KW-0597">Phosphoprotein</keyword>
<feature type="region of interest" description="Disordered" evidence="10">
    <location>
        <begin position="2052"/>
        <end position="2128"/>
    </location>
</feature>
<dbReference type="InterPro" id="IPR049404">
    <property type="entry name" value="EDC4_C"/>
</dbReference>
<dbReference type="Gene3D" id="2.130.10.10">
    <property type="entry name" value="YVTN repeat-like/Quinoprotein amine dehydrogenase"/>
    <property type="match status" value="2"/>
</dbReference>
<evidence type="ECO:0000256" key="6">
    <source>
        <dbReference type="ARBA" id="ARBA00022664"/>
    </source>
</evidence>
<feature type="region of interest" description="Disordered" evidence="10">
    <location>
        <begin position="1861"/>
        <end position="1887"/>
    </location>
</feature>
<feature type="domain" description="Enhancer of mRNA-decapping protein 4 C-terminal" evidence="12">
    <location>
        <begin position="2430"/>
        <end position="2522"/>
    </location>
</feature>
<dbReference type="Pfam" id="PF16529">
    <property type="entry name" value="Ge1_WD40"/>
    <property type="match status" value="3"/>
</dbReference>
<feature type="repeat" description="WD" evidence="9">
    <location>
        <begin position="1561"/>
        <end position="1603"/>
    </location>
</feature>
<evidence type="ECO:0008006" key="15">
    <source>
        <dbReference type="Google" id="ProtNLM"/>
    </source>
</evidence>
<accession>A0A445ANH3</accession>
<feature type="compositionally biased region" description="Basic and acidic residues" evidence="10">
    <location>
        <begin position="879"/>
        <end position="888"/>
    </location>
</feature>
<feature type="compositionally biased region" description="Low complexity" evidence="10">
    <location>
        <begin position="141"/>
        <end position="152"/>
    </location>
</feature>
<dbReference type="GO" id="GO:0000932">
    <property type="term" value="C:P-body"/>
    <property type="evidence" value="ECO:0007669"/>
    <property type="project" value="UniProtKB-SubCell"/>
</dbReference>
<feature type="region of interest" description="Disordered" evidence="10">
    <location>
        <begin position="866"/>
        <end position="942"/>
    </location>
</feature>
<feature type="compositionally biased region" description="Low complexity" evidence="10">
    <location>
        <begin position="41"/>
        <end position="64"/>
    </location>
</feature>
<feature type="compositionally biased region" description="Basic and acidic residues" evidence="10">
    <location>
        <begin position="2065"/>
        <end position="2074"/>
    </location>
</feature>
<feature type="repeat" description="WD" evidence="9">
    <location>
        <begin position="375"/>
        <end position="417"/>
    </location>
</feature>
<feature type="compositionally biased region" description="Basic and acidic residues" evidence="10">
    <location>
        <begin position="592"/>
        <end position="603"/>
    </location>
</feature>
<evidence type="ECO:0000256" key="2">
    <source>
        <dbReference type="ARBA" id="ARBA00009639"/>
    </source>
</evidence>
<feature type="domain" description="Enhancer of mRNA-decapping protein 4 WD40 repeat region" evidence="11">
    <location>
        <begin position="395"/>
        <end position="522"/>
    </location>
</feature>